<protein>
    <submittedName>
        <fullName evidence="1">Uncharacterized protein</fullName>
    </submittedName>
</protein>
<dbReference type="AlphaFoldDB" id="A0A2J5I9Y8"/>
<organism evidence="1 2">
    <name type="scientific">Aspergillus taichungensis</name>
    <dbReference type="NCBI Taxonomy" id="482145"/>
    <lineage>
        <taxon>Eukaryota</taxon>
        <taxon>Fungi</taxon>
        <taxon>Dikarya</taxon>
        <taxon>Ascomycota</taxon>
        <taxon>Pezizomycotina</taxon>
        <taxon>Eurotiomycetes</taxon>
        <taxon>Eurotiomycetidae</taxon>
        <taxon>Eurotiales</taxon>
        <taxon>Aspergillaceae</taxon>
        <taxon>Aspergillus</taxon>
        <taxon>Aspergillus subgen. Circumdati</taxon>
    </lineage>
</organism>
<name>A0A2J5I9Y8_9EURO</name>
<evidence type="ECO:0000313" key="2">
    <source>
        <dbReference type="Proteomes" id="UP000235023"/>
    </source>
</evidence>
<dbReference type="OrthoDB" id="4453902at2759"/>
<evidence type="ECO:0000313" key="1">
    <source>
        <dbReference type="EMBL" id="PLN86890.1"/>
    </source>
</evidence>
<gene>
    <name evidence="1" type="ORF">BDW42DRAFT_189807</name>
</gene>
<sequence length="234" mass="26729">MPPTCLPEFSPNFFLPPQEGFHLETPYPRSTHISQCYDEEDDITPPKLKYPLLLHRADNQLASTVAPRWSSVAGFTSFRNDGTITKGKWPFRDELALYQVDRESHRWRVSEVLECAHHTHPHVIFDLASTDGGQSDGQSSLKIGEIRSIIRIMRIVMEREYNRECLLVPVLLLSYTTPKHGRIIQAHHTGQNLVIQYTSRVAFDDPVFSPAELFLRYYCSKPVLPLGSLDPWGG</sequence>
<accession>A0A2J5I9Y8</accession>
<proteinExistence type="predicted"/>
<reference evidence="2" key="1">
    <citation type="submission" date="2017-12" db="EMBL/GenBank/DDBJ databases">
        <authorList>
            <consortium name="DOE Joint Genome Institute"/>
            <person name="Mondo S.J."/>
            <person name="Kjaerbolling I."/>
            <person name="Vesth T.C."/>
            <person name="Frisvad J.C."/>
            <person name="Nybo J.L."/>
            <person name="Theobald S."/>
            <person name="Kuo A."/>
            <person name="Bowyer P."/>
            <person name="Matsuda Y."/>
            <person name="Lyhne E.K."/>
            <person name="Kogle M.E."/>
            <person name="Clum A."/>
            <person name="Lipzen A."/>
            <person name="Salamov A."/>
            <person name="Ngan C.Y."/>
            <person name="Daum C."/>
            <person name="Chiniquy J."/>
            <person name="Barry K."/>
            <person name="LaButti K."/>
            <person name="Haridas S."/>
            <person name="Simmons B.A."/>
            <person name="Magnuson J.K."/>
            <person name="Mortensen U.H."/>
            <person name="Larsen T.O."/>
            <person name="Grigoriev I.V."/>
            <person name="Baker S.E."/>
            <person name="Andersen M.R."/>
            <person name="Nordberg H.P."/>
            <person name="Cantor M.N."/>
            <person name="Hua S.X."/>
        </authorList>
    </citation>
    <scope>NUCLEOTIDE SEQUENCE [LARGE SCALE GENOMIC DNA]</scope>
    <source>
        <strain evidence="2">IBT 19404</strain>
    </source>
</reference>
<dbReference type="Proteomes" id="UP000235023">
    <property type="component" value="Unassembled WGS sequence"/>
</dbReference>
<dbReference type="EMBL" id="KZ559496">
    <property type="protein sequence ID" value="PLN86890.1"/>
    <property type="molecule type" value="Genomic_DNA"/>
</dbReference>
<keyword evidence="2" id="KW-1185">Reference proteome</keyword>